<feature type="transmembrane region" description="Helical" evidence="7">
    <location>
        <begin position="111"/>
        <end position="141"/>
    </location>
</feature>
<organism evidence="8 9">
    <name type="scientific">Granulicatella adiacens ATCC 49175</name>
    <dbReference type="NCBI Taxonomy" id="638301"/>
    <lineage>
        <taxon>Bacteria</taxon>
        <taxon>Bacillati</taxon>
        <taxon>Bacillota</taxon>
        <taxon>Bacilli</taxon>
        <taxon>Lactobacillales</taxon>
        <taxon>Carnobacteriaceae</taxon>
        <taxon>Granulicatella</taxon>
    </lineage>
</organism>
<dbReference type="STRING" id="638301.HMPREF0444_1479"/>
<keyword evidence="4 7" id="KW-1133">Transmembrane helix</keyword>
<evidence type="ECO:0000256" key="2">
    <source>
        <dbReference type="ARBA" id="ARBA00008034"/>
    </source>
</evidence>
<keyword evidence="5 7" id="KW-0472">Membrane</keyword>
<reference evidence="8 9" key="1">
    <citation type="submission" date="2009-08" db="EMBL/GenBank/DDBJ databases">
        <authorList>
            <person name="Muzny D."/>
            <person name="Qin X."/>
            <person name="Deng J."/>
            <person name="Jiang H."/>
            <person name="Liu Y."/>
            <person name="Qu J."/>
            <person name="Song X.-Z."/>
            <person name="Zhang L."/>
            <person name="Thornton R."/>
            <person name="Coyle M."/>
            <person name="Francisco L."/>
            <person name="Jackson L."/>
            <person name="Javaid M."/>
            <person name="Korchina V."/>
            <person name="Kovar C."/>
            <person name="Mata R."/>
            <person name="Mathew T."/>
            <person name="Ngo R."/>
            <person name="Nguyen L."/>
            <person name="Nguyen N."/>
            <person name="Okwuonu G."/>
            <person name="Ongeri F."/>
            <person name="Pham C."/>
            <person name="Simmons D."/>
            <person name="Wilczek-Boney K."/>
            <person name="Hale W."/>
            <person name="Jakkamsetti A."/>
            <person name="Pham P."/>
            <person name="Ruth R."/>
            <person name="San Lucas F."/>
            <person name="Warren J."/>
            <person name="Zhang J."/>
            <person name="Zhao Z."/>
            <person name="Zhou C."/>
            <person name="Zhu D."/>
            <person name="Lee S."/>
            <person name="Bess C."/>
            <person name="Blankenburg K."/>
            <person name="Forbes L."/>
            <person name="Fu Q."/>
            <person name="Gubbala S."/>
            <person name="Hirani K."/>
            <person name="Jayaseelan J.C."/>
            <person name="Lara F."/>
            <person name="Munidasa M."/>
            <person name="Palculict T."/>
            <person name="Patil S."/>
            <person name="Pu L.-L."/>
            <person name="Saada N."/>
            <person name="Tang L."/>
            <person name="Weissenberger G."/>
            <person name="Zhu Y."/>
            <person name="Hemphill L."/>
            <person name="Shang Y."/>
            <person name="Youmans B."/>
            <person name="Ayvaz T."/>
            <person name="Ross M."/>
            <person name="Santibanez J."/>
            <person name="Aqrawi P."/>
            <person name="Gross S."/>
            <person name="Joshi V."/>
            <person name="Fowler G."/>
            <person name="Nazareth L."/>
            <person name="Reid J."/>
            <person name="Worley K."/>
            <person name="Petrosino J."/>
            <person name="Highlander S."/>
            <person name="Gibbs R."/>
        </authorList>
    </citation>
    <scope>NUCLEOTIDE SEQUENCE [LARGE SCALE GENOMIC DNA]</scope>
    <source>
        <strain evidence="8 9">ATCC 49175</strain>
    </source>
</reference>
<name>C8NHT4_9LACT</name>
<dbReference type="HOGENOM" id="CLU_028808_3_1_9"/>
<keyword evidence="3 6" id="KW-0812">Transmembrane</keyword>
<dbReference type="PANTHER" id="PTHR30477:SF0">
    <property type="entry name" value="METAL TRANSPORT SYSTEM MEMBRANE PROTEIN TM_0125-RELATED"/>
    <property type="match status" value="1"/>
</dbReference>
<keyword evidence="9" id="KW-1185">Reference proteome</keyword>
<comment type="subcellular location">
    <subcellularLocation>
        <location evidence="6">Cell membrane</location>
        <topology evidence="6">Multi-pass membrane protein</topology>
    </subcellularLocation>
    <subcellularLocation>
        <location evidence="1">Membrane</location>
        <topology evidence="1">Multi-pass membrane protein</topology>
    </subcellularLocation>
</comment>
<feature type="transmembrane region" description="Helical" evidence="7">
    <location>
        <begin position="238"/>
        <end position="257"/>
    </location>
</feature>
<feature type="transmembrane region" description="Helical" evidence="7">
    <location>
        <begin position="36"/>
        <end position="67"/>
    </location>
</feature>
<dbReference type="EMBL" id="ACKZ01000021">
    <property type="protein sequence ID" value="EEW36747.1"/>
    <property type="molecule type" value="Genomic_DNA"/>
</dbReference>
<feature type="transmembrane region" description="Helical" evidence="7">
    <location>
        <begin position="79"/>
        <end position="99"/>
    </location>
</feature>
<evidence type="ECO:0000313" key="9">
    <source>
        <dbReference type="Proteomes" id="UP000005926"/>
    </source>
</evidence>
<dbReference type="Gene3D" id="1.10.3470.10">
    <property type="entry name" value="ABC transporter involved in vitamin B12 uptake, BtuC"/>
    <property type="match status" value="1"/>
</dbReference>
<protein>
    <submittedName>
        <fullName evidence="8">ABC 3 transport family protein</fullName>
    </submittedName>
</protein>
<dbReference type="InterPro" id="IPR001626">
    <property type="entry name" value="ABC_TroCD"/>
</dbReference>
<feature type="transmembrane region" description="Helical" evidence="7">
    <location>
        <begin position="168"/>
        <end position="195"/>
    </location>
</feature>
<evidence type="ECO:0000256" key="3">
    <source>
        <dbReference type="ARBA" id="ARBA00022692"/>
    </source>
</evidence>
<comment type="similarity">
    <text evidence="2 6">Belongs to the ABC-3 integral membrane protein family.</text>
</comment>
<evidence type="ECO:0000256" key="5">
    <source>
        <dbReference type="ARBA" id="ARBA00023136"/>
    </source>
</evidence>
<evidence type="ECO:0000256" key="1">
    <source>
        <dbReference type="ARBA" id="ARBA00004141"/>
    </source>
</evidence>
<evidence type="ECO:0000313" key="8">
    <source>
        <dbReference type="EMBL" id="EEW36747.1"/>
    </source>
</evidence>
<feature type="transmembrane region" description="Helical" evidence="7">
    <location>
        <begin position="6"/>
        <end position="24"/>
    </location>
</feature>
<dbReference type="GO" id="GO:0055085">
    <property type="term" value="P:transmembrane transport"/>
    <property type="evidence" value="ECO:0007669"/>
    <property type="project" value="InterPro"/>
</dbReference>
<evidence type="ECO:0000256" key="6">
    <source>
        <dbReference type="RuleBase" id="RU003943"/>
    </source>
</evidence>
<gene>
    <name evidence="8" type="primary">zurM</name>
    <name evidence="8" type="ORF">HMPREF0444_1479</name>
</gene>
<dbReference type="FunFam" id="1.10.3470.10:FF:000008">
    <property type="entry name" value="Zinc ABC transporter, permease protein"/>
    <property type="match status" value="1"/>
</dbReference>
<accession>C8NHT4</accession>
<dbReference type="GO" id="GO:0010043">
    <property type="term" value="P:response to zinc ion"/>
    <property type="evidence" value="ECO:0007669"/>
    <property type="project" value="TreeGrafter"/>
</dbReference>
<dbReference type="Proteomes" id="UP000005926">
    <property type="component" value="Unassembled WGS sequence"/>
</dbReference>
<dbReference type="Pfam" id="PF00950">
    <property type="entry name" value="ABC-3"/>
    <property type="match status" value="1"/>
</dbReference>
<dbReference type="SUPFAM" id="SSF81345">
    <property type="entry name" value="ABC transporter involved in vitamin B12 uptake, BtuC"/>
    <property type="match status" value="1"/>
</dbReference>
<proteinExistence type="inferred from homology"/>
<dbReference type="AlphaFoldDB" id="C8NHT4"/>
<dbReference type="InterPro" id="IPR037294">
    <property type="entry name" value="ABC_BtuC-like"/>
</dbReference>
<sequence>MQRAFISGIAMAFITPILGLFLILRRQSLMADTLSHVSLVGVALGFLLGMNPTFTTLIVVIIAAIFIEAIGKYFRGYSEITVAILMSGGMAIALILMNLQKGRSTMSVDQFLFGSIVTITNEQMWIMILLAIVVVGLYAIFRKPLYVLSFDEDTAMTAGLPVRLMTNLFTIITGVVIAVMMPIAGSLLVSAVIVLPASIALRVSSKFNGVIIGGIIISLIGFFAGLSASYIYEAPPGAAITCVFLVILFISFIMSALRKKA</sequence>
<dbReference type="PANTHER" id="PTHR30477">
    <property type="entry name" value="ABC-TRANSPORTER METAL-BINDING PROTEIN"/>
    <property type="match status" value="1"/>
</dbReference>
<evidence type="ECO:0000256" key="4">
    <source>
        <dbReference type="ARBA" id="ARBA00022989"/>
    </source>
</evidence>
<dbReference type="eggNOG" id="COG1108">
    <property type="taxonomic scope" value="Bacteria"/>
</dbReference>
<evidence type="ECO:0000256" key="7">
    <source>
        <dbReference type="SAM" id="Phobius"/>
    </source>
</evidence>
<dbReference type="GO" id="GO:0043190">
    <property type="term" value="C:ATP-binding cassette (ABC) transporter complex"/>
    <property type="evidence" value="ECO:0007669"/>
    <property type="project" value="InterPro"/>
</dbReference>
<comment type="caution">
    <text evidence="8">The sequence shown here is derived from an EMBL/GenBank/DDBJ whole genome shotgun (WGS) entry which is preliminary data.</text>
</comment>
<feature type="transmembrane region" description="Helical" evidence="7">
    <location>
        <begin position="207"/>
        <end position="232"/>
    </location>
</feature>
<keyword evidence="6" id="KW-0813">Transport</keyword>